<dbReference type="GO" id="GO:0003677">
    <property type="term" value="F:DNA binding"/>
    <property type="evidence" value="ECO:0007669"/>
    <property type="project" value="InterPro"/>
</dbReference>
<proteinExistence type="predicted"/>
<gene>
    <name evidence="1" type="ORF">B4110_1814</name>
</gene>
<dbReference type="InterPro" id="IPR003432">
    <property type="entry name" value="RTP"/>
</dbReference>
<dbReference type="SUPFAM" id="SSF46785">
    <property type="entry name" value="Winged helix' DNA-binding domain"/>
    <property type="match status" value="1"/>
</dbReference>
<dbReference type="Pfam" id="PF02334">
    <property type="entry name" value="RTP"/>
    <property type="match status" value="1"/>
</dbReference>
<dbReference type="InterPro" id="IPR036390">
    <property type="entry name" value="WH_DNA-bd_sf"/>
</dbReference>
<dbReference type="GO" id="GO:0006274">
    <property type="term" value="P:DNA replication termination"/>
    <property type="evidence" value="ECO:0007669"/>
    <property type="project" value="InterPro"/>
</dbReference>
<dbReference type="PATRIC" id="fig|153151.4.peg.3058"/>
<name>A0A150N1H2_9BACL</name>
<evidence type="ECO:0008006" key="3">
    <source>
        <dbReference type="Google" id="ProtNLM"/>
    </source>
</evidence>
<evidence type="ECO:0000313" key="2">
    <source>
        <dbReference type="Proteomes" id="UP000075324"/>
    </source>
</evidence>
<dbReference type="Proteomes" id="UP000075324">
    <property type="component" value="Unassembled WGS sequence"/>
</dbReference>
<dbReference type="InterPro" id="IPR036388">
    <property type="entry name" value="WH-like_DNA-bd_sf"/>
</dbReference>
<dbReference type="PIRSF" id="PIRSF021424">
    <property type="entry name" value="RTP"/>
    <property type="match status" value="1"/>
</dbReference>
<organism evidence="1 2">
    <name type="scientific">Parageobacillus toebii</name>
    <dbReference type="NCBI Taxonomy" id="153151"/>
    <lineage>
        <taxon>Bacteria</taxon>
        <taxon>Bacillati</taxon>
        <taxon>Bacillota</taxon>
        <taxon>Bacilli</taxon>
        <taxon>Bacillales</taxon>
        <taxon>Anoxybacillaceae</taxon>
        <taxon>Parageobacillus</taxon>
    </lineage>
</organism>
<evidence type="ECO:0000313" key="1">
    <source>
        <dbReference type="EMBL" id="KYD30564.1"/>
    </source>
</evidence>
<reference evidence="1 2" key="1">
    <citation type="submission" date="2016-01" db="EMBL/GenBank/DDBJ databases">
        <title>Draft Genome Sequences of Seven Thermophilic Sporeformers Isolated from Foods.</title>
        <authorList>
            <person name="Berendsen E.M."/>
            <person name="Wells-Bennik M.H."/>
            <person name="Krawcyk A.O."/>
            <person name="De Jong A."/>
            <person name="Holsappel S."/>
            <person name="Eijlander R.T."/>
            <person name="Kuipers O.P."/>
        </authorList>
    </citation>
    <scope>NUCLEOTIDE SEQUENCE [LARGE SCALE GENOMIC DNA]</scope>
    <source>
        <strain evidence="1 2">B4110</strain>
    </source>
</reference>
<dbReference type="EMBL" id="LQYW01000048">
    <property type="protein sequence ID" value="KYD30564.1"/>
    <property type="molecule type" value="Genomic_DNA"/>
</dbReference>
<dbReference type="Gene3D" id="1.10.10.10">
    <property type="entry name" value="Winged helix-like DNA-binding domain superfamily/Winged helix DNA-binding domain"/>
    <property type="match status" value="1"/>
</dbReference>
<dbReference type="AlphaFoldDB" id="A0A150N1H2"/>
<accession>A0A150N1H2</accession>
<comment type="caution">
    <text evidence="1">The sequence shown here is derived from an EMBL/GenBank/DDBJ whole genome shotgun (WGS) entry which is preliminary data.</text>
</comment>
<protein>
    <recommendedName>
        <fullName evidence="3">Replication terminator protein</fullName>
    </recommendedName>
</protein>
<sequence>MKKKKEGRNMGEKRTPSGFLLKQRAFLKLYLITLTEQERLYGLKILDLLRQEFKPYGYRPNHSEVYKALHDLIEDGILKQVKQKKEGMKYQEVVYYRFADGGYEKAKLYKRQLKAELDRCQALIRKAIEDNFS</sequence>